<evidence type="ECO:0000256" key="3">
    <source>
        <dbReference type="ARBA" id="ARBA00022452"/>
    </source>
</evidence>
<evidence type="ECO:0000313" key="8">
    <source>
        <dbReference type="EMBL" id="MBB3105084.1"/>
    </source>
</evidence>
<dbReference type="Proteomes" id="UP000549250">
    <property type="component" value="Unassembled WGS sequence"/>
</dbReference>
<keyword evidence="6" id="KW-0998">Cell outer membrane</keyword>
<dbReference type="Gene3D" id="1.20.1600.10">
    <property type="entry name" value="Outer membrane efflux proteins (OEP)"/>
    <property type="match status" value="1"/>
</dbReference>
<keyword evidence="4" id="KW-0812">Transmembrane</keyword>
<dbReference type="RefSeq" id="WP_221189894.1">
    <property type="nucleotide sequence ID" value="NZ_JACHXI010000024.1"/>
</dbReference>
<dbReference type="GO" id="GO:0015562">
    <property type="term" value="F:efflux transmembrane transporter activity"/>
    <property type="evidence" value="ECO:0007669"/>
    <property type="project" value="InterPro"/>
</dbReference>
<comment type="similarity">
    <text evidence="2">Belongs to the outer membrane factor (OMF) (TC 1.B.17) family.</text>
</comment>
<protein>
    <submittedName>
        <fullName evidence="8">Cobalt-zinc-cadmium efflux system outer membrane protein</fullName>
    </submittedName>
</protein>
<dbReference type="PANTHER" id="PTHR30203:SF24">
    <property type="entry name" value="BLR4935 PROTEIN"/>
    <property type="match status" value="1"/>
</dbReference>
<dbReference type="GO" id="GO:0016020">
    <property type="term" value="C:membrane"/>
    <property type="evidence" value="ECO:0007669"/>
    <property type="project" value="UniProtKB-SubCell"/>
</dbReference>
<evidence type="ECO:0000256" key="7">
    <source>
        <dbReference type="ARBA" id="ARBA00023288"/>
    </source>
</evidence>
<comment type="caution">
    <text evidence="8">The sequence shown here is derived from an EMBL/GenBank/DDBJ whole genome shotgun (WGS) entry which is preliminary data.</text>
</comment>
<dbReference type="InterPro" id="IPR003423">
    <property type="entry name" value="OMP_efflux"/>
</dbReference>
<evidence type="ECO:0000256" key="5">
    <source>
        <dbReference type="ARBA" id="ARBA00023139"/>
    </source>
</evidence>
<keyword evidence="9" id="KW-1185">Reference proteome</keyword>
<evidence type="ECO:0000256" key="6">
    <source>
        <dbReference type="ARBA" id="ARBA00023237"/>
    </source>
</evidence>
<organism evidence="8 9">
    <name type="scientific">Azomonas macrocytogenes</name>
    <name type="common">Azotobacter macrocytogenes</name>
    <dbReference type="NCBI Taxonomy" id="69962"/>
    <lineage>
        <taxon>Bacteria</taxon>
        <taxon>Pseudomonadati</taxon>
        <taxon>Pseudomonadota</taxon>
        <taxon>Gammaproteobacteria</taxon>
        <taxon>Pseudomonadales</taxon>
        <taxon>Pseudomonadaceae</taxon>
        <taxon>Azomonas</taxon>
    </lineage>
</organism>
<dbReference type="EMBL" id="JACHXI010000024">
    <property type="protein sequence ID" value="MBB3105084.1"/>
    <property type="molecule type" value="Genomic_DNA"/>
</dbReference>
<reference evidence="8 9" key="1">
    <citation type="submission" date="2020-08" db="EMBL/GenBank/DDBJ databases">
        <title>Genomic Encyclopedia of Type Strains, Phase III (KMG-III): the genomes of soil and plant-associated and newly described type strains.</title>
        <authorList>
            <person name="Whitman W."/>
        </authorList>
    </citation>
    <scope>NUCLEOTIDE SEQUENCE [LARGE SCALE GENOMIC DNA]</scope>
    <source>
        <strain evidence="8 9">CECT 4462</strain>
    </source>
</reference>
<accession>A0A839TAA0</accession>
<evidence type="ECO:0000256" key="2">
    <source>
        <dbReference type="ARBA" id="ARBA00007613"/>
    </source>
</evidence>
<name>A0A839TAA0_AZOMA</name>
<dbReference type="AlphaFoldDB" id="A0A839TAA0"/>
<proteinExistence type="inferred from homology"/>
<keyword evidence="7" id="KW-0449">Lipoprotein</keyword>
<evidence type="ECO:0000256" key="4">
    <source>
        <dbReference type="ARBA" id="ARBA00022692"/>
    </source>
</evidence>
<dbReference type="PANTHER" id="PTHR30203">
    <property type="entry name" value="OUTER MEMBRANE CATION EFFLUX PROTEIN"/>
    <property type="match status" value="1"/>
</dbReference>
<keyword evidence="3" id="KW-1134">Transmembrane beta strand</keyword>
<dbReference type="InterPro" id="IPR010131">
    <property type="entry name" value="MdtP/NodT-like"/>
</dbReference>
<keyword evidence="5" id="KW-0564">Palmitate</keyword>
<sequence>MAFASITKSIQATEAPSYAVLLRQSLANAPALLEQAAHVRAAAADAQQSQAWLNPSFDAEFENLSAPKSGGVSQRQDTYTLTQPFEIGGKRAARVEAGERSLDVAEARHRQVRIAFAANLAIAYATAAAMQERQALASEDLARANDDLRAAKAWVKAGKEANLRLAQAQTGVATAQAAEQAAIANTTEALEQLSALVGAKAPYTQVDRTLLTSVFQLAIAESLSNDEAPTVATAAAERDALNALVRVEQKKQIPDIGLGAGLRHFGWADEAAFVVSVSAKIPIFDRNSGGITAARERAIAADTRLETARLEAGAARRAALAQVKVSEGRLNAAVQGESAATEAYRLGRIGYDAGKTSLVELLAIRRALSDAKALTINTRLARIYALAALSQANGRIPFGG</sequence>
<comment type="subcellular location">
    <subcellularLocation>
        <location evidence="1">Cell outer membrane</location>
    </subcellularLocation>
</comment>
<dbReference type="Pfam" id="PF02321">
    <property type="entry name" value="OEP"/>
    <property type="match status" value="2"/>
</dbReference>
<evidence type="ECO:0000256" key="1">
    <source>
        <dbReference type="ARBA" id="ARBA00004442"/>
    </source>
</evidence>
<gene>
    <name evidence="8" type="ORF">FHR87_003518</name>
</gene>
<evidence type="ECO:0000313" key="9">
    <source>
        <dbReference type="Proteomes" id="UP000549250"/>
    </source>
</evidence>
<dbReference type="SUPFAM" id="SSF56954">
    <property type="entry name" value="Outer membrane efflux proteins (OEP)"/>
    <property type="match status" value="1"/>
</dbReference>
<keyword evidence="3" id="KW-0472">Membrane</keyword>